<protein>
    <recommendedName>
        <fullName evidence="4">alcohol-forming fatty acyl-CoA reductase (NADPH)</fullName>
        <ecNumber evidence="4">1.2.1.84</ecNumber>
    </recommendedName>
</protein>
<keyword evidence="7 15" id="KW-0403">Intermediate filament</keyword>
<dbReference type="InterPro" id="IPR036415">
    <property type="entry name" value="Lamin_tail_dom_sf"/>
</dbReference>
<dbReference type="GO" id="GO:0090435">
    <property type="term" value="P:protein localization to nuclear envelope"/>
    <property type="evidence" value="ECO:0007669"/>
    <property type="project" value="TreeGrafter"/>
</dbReference>
<comment type="similarity">
    <text evidence="3">Belongs to the fatty acyl-CoA reductase family.</text>
</comment>
<dbReference type="CDD" id="cd05236">
    <property type="entry name" value="FAR-N_SDR_e"/>
    <property type="match status" value="1"/>
</dbReference>
<keyword evidence="12" id="KW-0472">Membrane</keyword>
<dbReference type="EMBL" id="JABDTM020025774">
    <property type="protein sequence ID" value="KAH0812818.1"/>
    <property type="molecule type" value="Genomic_DNA"/>
</dbReference>
<dbReference type="GO" id="GO:0006998">
    <property type="term" value="P:nuclear envelope organization"/>
    <property type="evidence" value="ECO:0007669"/>
    <property type="project" value="TreeGrafter"/>
</dbReference>
<reference evidence="20" key="1">
    <citation type="journal article" date="2020" name="J Insects Food Feed">
        <title>The yellow mealworm (Tenebrio molitor) genome: a resource for the emerging insects as food and feed industry.</title>
        <authorList>
            <person name="Eriksson T."/>
            <person name="Andere A."/>
            <person name="Kelstrup H."/>
            <person name="Emery V."/>
            <person name="Picard C."/>
        </authorList>
    </citation>
    <scope>NUCLEOTIDE SEQUENCE</scope>
    <source>
        <strain evidence="20">Stoneville</strain>
        <tissue evidence="20">Whole head</tissue>
    </source>
</reference>
<evidence type="ECO:0000256" key="3">
    <source>
        <dbReference type="ARBA" id="ARBA00005928"/>
    </source>
</evidence>
<dbReference type="GO" id="GO:0005882">
    <property type="term" value="C:intermediate filament"/>
    <property type="evidence" value="ECO:0007669"/>
    <property type="project" value="UniProtKB-KW"/>
</dbReference>
<dbReference type="GO" id="GO:0005652">
    <property type="term" value="C:nuclear lamina"/>
    <property type="evidence" value="ECO:0007669"/>
    <property type="project" value="TreeGrafter"/>
</dbReference>
<evidence type="ECO:0000256" key="9">
    <source>
        <dbReference type="ARBA" id="ARBA00022989"/>
    </source>
</evidence>
<feature type="domain" description="LTD" evidence="18">
    <location>
        <begin position="819"/>
        <end position="935"/>
    </location>
</feature>
<feature type="compositionally biased region" description="Polar residues" evidence="17">
    <location>
        <begin position="782"/>
        <end position="796"/>
    </location>
</feature>
<keyword evidence="5" id="KW-0444">Lipid biosynthesis</keyword>
<dbReference type="PANTHER" id="PTHR45721:SF11">
    <property type="entry name" value="LAMIN DM0-RELATED"/>
    <property type="match status" value="1"/>
</dbReference>
<dbReference type="GO" id="GO:0031507">
    <property type="term" value="P:heterochromatin formation"/>
    <property type="evidence" value="ECO:0007669"/>
    <property type="project" value="TreeGrafter"/>
</dbReference>
<evidence type="ECO:0000313" key="20">
    <source>
        <dbReference type="EMBL" id="KAH0812818.1"/>
    </source>
</evidence>
<dbReference type="SUPFAM" id="SSF74853">
    <property type="entry name" value="Lamin A/C globular tail domain"/>
    <property type="match status" value="1"/>
</dbReference>
<dbReference type="AlphaFoldDB" id="A0A8J6HE78"/>
<reference evidence="20" key="2">
    <citation type="submission" date="2021-08" db="EMBL/GenBank/DDBJ databases">
        <authorList>
            <person name="Eriksson T."/>
        </authorList>
    </citation>
    <scope>NUCLEOTIDE SEQUENCE</scope>
    <source>
        <strain evidence="20">Stoneville</strain>
        <tissue evidence="20">Whole head</tissue>
    </source>
</reference>
<comment type="similarity">
    <text evidence="15">Belongs to the intermediate filament family.</text>
</comment>
<feature type="compositionally biased region" description="Polar residues" evidence="17">
    <location>
        <begin position="391"/>
        <end position="411"/>
    </location>
</feature>
<gene>
    <name evidence="20" type="ORF">GEV33_009973</name>
</gene>
<dbReference type="InterPro" id="IPR001322">
    <property type="entry name" value="Lamin_tail_dom"/>
</dbReference>
<dbReference type="InterPro" id="IPR033640">
    <property type="entry name" value="FAR_C"/>
</dbReference>
<dbReference type="Gene3D" id="1.20.5.170">
    <property type="match status" value="1"/>
</dbReference>
<feature type="compositionally biased region" description="Polar residues" evidence="17">
    <location>
        <begin position="818"/>
        <end position="828"/>
    </location>
</feature>
<feature type="coiled-coil region" evidence="16">
    <location>
        <begin position="472"/>
        <end position="590"/>
    </location>
</feature>
<comment type="caution">
    <text evidence="20">The sequence shown here is derived from an EMBL/GenBank/DDBJ whole genome shotgun (WGS) entry which is preliminary data.</text>
</comment>
<evidence type="ECO:0000256" key="6">
    <source>
        <dbReference type="ARBA" id="ARBA00022692"/>
    </source>
</evidence>
<dbReference type="SUPFAM" id="SSF64593">
    <property type="entry name" value="Intermediate filament protein, coiled coil region"/>
    <property type="match status" value="2"/>
</dbReference>
<dbReference type="Gene3D" id="1.20.5.500">
    <property type="entry name" value="Single helix bin"/>
    <property type="match status" value="1"/>
</dbReference>
<dbReference type="GO" id="GO:0006629">
    <property type="term" value="P:lipid metabolic process"/>
    <property type="evidence" value="ECO:0007669"/>
    <property type="project" value="UniProtKB-KW"/>
</dbReference>
<name>A0A8J6HE78_TENMO</name>
<keyword evidence="9" id="KW-1133">Transmembrane helix</keyword>
<dbReference type="GO" id="GO:0051664">
    <property type="term" value="P:nuclear pore localization"/>
    <property type="evidence" value="ECO:0007669"/>
    <property type="project" value="TreeGrafter"/>
</dbReference>
<evidence type="ECO:0000256" key="1">
    <source>
        <dbReference type="ARBA" id="ARBA00004123"/>
    </source>
</evidence>
<evidence type="ECO:0000256" key="12">
    <source>
        <dbReference type="ARBA" id="ARBA00023136"/>
    </source>
</evidence>
<accession>A0A8J6HE78</accession>
<evidence type="ECO:0000256" key="15">
    <source>
        <dbReference type="RuleBase" id="RU000685"/>
    </source>
</evidence>
<dbReference type="InterPro" id="IPR039008">
    <property type="entry name" value="IF_rod_dom"/>
</dbReference>
<keyword evidence="11" id="KW-0443">Lipid metabolism</keyword>
<dbReference type="FunFam" id="3.40.50.720:FF:000143">
    <property type="entry name" value="Fatty acyl-CoA reductase"/>
    <property type="match status" value="1"/>
</dbReference>
<dbReference type="GO" id="GO:0005200">
    <property type="term" value="F:structural constituent of cytoskeleton"/>
    <property type="evidence" value="ECO:0007669"/>
    <property type="project" value="TreeGrafter"/>
</dbReference>
<dbReference type="CDD" id="cd09071">
    <property type="entry name" value="FAR_C"/>
    <property type="match status" value="1"/>
</dbReference>
<feature type="compositionally biased region" description="Basic and acidic residues" evidence="17">
    <location>
        <begin position="808"/>
        <end position="817"/>
    </location>
</feature>
<keyword evidence="6" id="KW-0812">Transmembrane</keyword>
<dbReference type="SMART" id="SM01391">
    <property type="entry name" value="Filament"/>
    <property type="match status" value="1"/>
</dbReference>
<dbReference type="GO" id="GO:0016020">
    <property type="term" value="C:membrane"/>
    <property type="evidence" value="ECO:0007669"/>
    <property type="project" value="UniProtKB-SubCell"/>
</dbReference>
<dbReference type="EC" id="1.2.1.84" evidence="4"/>
<dbReference type="PROSITE" id="PS51841">
    <property type="entry name" value="LTD"/>
    <property type="match status" value="1"/>
</dbReference>
<sequence>MVENETNRISELFVNKTLLITGGTGFLGKVLIEKVLRTCPGVKKIYLIVRSKLDKTSKERLKQIFSGPLFDLVRKQQGNAVFNKVEAVAGDLSAPNLGLAEADRKKLTEETEIIYHSGASVRFDEPLKNAVLLNVRGTKLMLNLANECKQLLLFCHISTAYCQEDQEILCDKIYEAPKDPHRIIEICEWMDETILNDIANKIRGVRANNYTFTKALAEGLINEQMNKLPVIILRPSAVIPIWNDPLPGWTDNINGPLGLLIGAGKGVIRTMYGRGDFYLDYIPVDVAATCMICTAYDFITHSLVRVQKRILKGYEVLEYYTNRQWNFKKENMKTLRSQMNSKEKTVFKLESHDANKEEYFMDCMKGARRYILKEKDEDIPLAIRRMKISKKSSTPASQSHATRPSSPLSPTRHSRMQEKADLQNLNDRLACYIDRVRYLEGENSRLTREVQKTHETVTRQVTDIKSMYDNELSEARKLLDETFREKAKLEIDTKRLWDENEELKADLAKKSKELVLAENSARIWETRCNELQMKYNQANADAKKAINDLKDVEKERDKLRKQCEELRKQLEEESLARVDVENHNQTLREELSFKDQVFQKELVDTRTRRQVEISEIDGRLAEKYEAKLQETLQELRDQYESQMASNRQEIEMLYENKIKNLQSAASRHSSAAGNALDELRQVRTRIDTLSSRIGELEGENSSLQIRCRDLEKLLENERLRHAEDLAALENDLANLREQMTNQLQEYQDLMDIKVSLDTEIAAYRKLLESEEARLHITPHGSPDSSQSVIRGSSQRRTPVRAGAKRKRTLLEESHEQSLSDYSVNSSSKGEIEVSEADPEGKFVKLHNKSNQEIAIGGWTVVRKAGEHETLFKFHRSVKVEPNGTVTIWSSDQNKEHDPPTCLVMKGQKWLVSDNMTTTVFNTNGDEVAVSERAKRQLSSSVLRHREMAGGILGSEELHHQYGDPQGEEKCRLMFVRNMLLPECMQQLFFNRSSNVGYQAALVQNDRKNKKDAHQEVPVEDTFLRMKFDSLWSYRAGYGEEQLF</sequence>
<evidence type="ECO:0000256" key="4">
    <source>
        <dbReference type="ARBA" id="ARBA00012868"/>
    </source>
</evidence>
<evidence type="ECO:0000256" key="16">
    <source>
        <dbReference type="SAM" id="Coils"/>
    </source>
</evidence>
<organism evidence="20 21">
    <name type="scientific">Tenebrio molitor</name>
    <name type="common">Yellow mealworm beetle</name>
    <dbReference type="NCBI Taxonomy" id="7067"/>
    <lineage>
        <taxon>Eukaryota</taxon>
        <taxon>Metazoa</taxon>
        <taxon>Ecdysozoa</taxon>
        <taxon>Arthropoda</taxon>
        <taxon>Hexapoda</taxon>
        <taxon>Insecta</taxon>
        <taxon>Pterygota</taxon>
        <taxon>Neoptera</taxon>
        <taxon>Endopterygota</taxon>
        <taxon>Coleoptera</taxon>
        <taxon>Polyphaga</taxon>
        <taxon>Cucujiformia</taxon>
        <taxon>Tenebrionidae</taxon>
        <taxon>Tenebrio</taxon>
    </lineage>
</organism>
<evidence type="ECO:0000313" key="21">
    <source>
        <dbReference type="Proteomes" id="UP000719412"/>
    </source>
</evidence>
<dbReference type="Pfam" id="PF00038">
    <property type="entry name" value="Filament"/>
    <property type="match status" value="1"/>
</dbReference>
<proteinExistence type="inferred from homology"/>
<keyword evidence="8" id="KW-0521">NADP</keyword>
<dbReference type="PROSITE" id="PS51842">
    <property type="entry name" value="IF_ROD_2"/>
    <property type="match status" value="1"/>
</dbReference>
<dbReference type="InterPro" id="IPR018039">
    <property type="entry name" value="IF_conserved"/>
</dbReference>
<dbReference type="PROSITE" id="PS00226">
    <property type="entry name" value="IF_ROD_1"/>
    <property type="match status" value="1"/>
</dbReference>
<feature type="domain" description="IF rod" evidence="19">
    <location>
        <begin position="418"/>
        <end position="774"/>
    </location>
</feature>
<evidence type="ECO:0000256" key="17">
    <source>
        <dbReference type="SAM" id="MobiDB-lite"/>
    </source>
</evidence>
<feature type="region of interest" description="Disordered" evidence="17">
    <location>
        <begin position="389"/>
        <end position="417"/>
    </location>
</feature>
<keyword evidence="10 16" id="KW-0175">Coiled coil</keyword>
<evidence type="ECO:0000256" key="14">
    <source>
        <dbReference type="ARBA" id="ARBA00052530"/>
    </source>
</evidence>
<evidence type="ECO:0000256" key="8">
    <source>
        <dbReference type="ARBA" id="ARBA00022857"/>
    </source>
</evidence>
<dbReference type="Pfam" id="PF07993">
    <property type="entry name" value="NAD_binding_4"/>
    <property type="match status" value="1"/>
</dbReference>
<evidence type="ECO:0000259" key="18">
    <source>
        <dbReference type="PROSITE" id="PS51841"/>
    </source>
</evidence>
<dbReference type="InterPro" id="IPR036291">
    <property type="entry name" value="NAD(P)-bd_dom_sf"/>
</dbReference>
<evidence type="ECO:0000256" key="10">
    <source>
        <dbReference type="ARBA" id="ARBA00023054"/>
    </source>
</evidence>
<dbReference type="GO" id="GO:0102965">
    <property type="term" value="F:alcohol-forming long-chain fatty acyl-CoA reductase activity"/>
    <property type="evidence" value="ECO:0007669"/>
    <property type="project" value="UniProtKB-EC"/>
</dbReference>
<dbReference type="Gene3D" id="1.20.5.1160">
    <property type="entry name" value="Vasodilator-stimulated phosphoprotein"/>
    <property type="match status" value="1"/>
</dbReference>
<feature type="region of interest" description="Disordered" evidence="17">
    <location>
        <begin position="775"/>
        <end position="829"/>
    </location>
</feature>
<dbReference type="SUPFAM" id="SSF51735">
    <property type="entry name" value="NAD(P)-binding Rossmann-fold domains"/>
    <property type="match status" value="1"/>
</dbReference>
<feature type="coiled-coil region" evidence="16">
    <location>
        <begin position="621"/>
        <end position="752"/>
    </location>
</feature>
<keyword evidence="13" id="KW-0539">Nucleus</keyword>
<dbReference type="Gene3D" id="2.60.40.1260">
    <property type="entry name" value="Lamin Tail domain"/>
    <property type="match status" value="1"/>
</dbReference>
<evidence type="ECO:0000256" key="13">
    <source>
        <dbReference type="ARBA" id="ARBA00023242"/>
    </source>
</evidence>
<dbReference type="Pfam" id="PF00932">
    <property type="entry name" value="LTD"/>
    <property type="match status" value="1"/>
</dbReference>
<evidence type="ECO:0000256" key="5">
    <source>
        <dbReference type="ARBA" id="ARBA00022516"/>
    </source>
</evidence>
<evidence type="ECO:0000259" key="19">
    <source>
        <dbReference type="PROSITE" id="PS51842"/>
    </source>
</evidence>
<dbReference type="Proteomes" id="UP000719412">
    <property type="component" value="Unassembled WGS sequence"/>
</dbReference>
<evidence type="ECO:0000256" key="2">
    <source>
        <dbReference type="ARBA" id="ARBA00004141"/>
    </source>
</evidence>
<dbReference type="InterPro" id="IPR013120">
    <property type="entry name" value="FAR_NAD-bd"/>
</dbReference>
<evidence type="ECO:0000256" key="7">
    <source>
        <dbReference type="ARBA" id="ARBA00022754"/>
    </source>
</evidence>
<evidence type="ECO:0000256" key="11">
    <source>
        <dbReference type="ARBA" id="ARBA00023098"/>
    </source>
</evidence>
<comment type="subcellular location">
    <subcellularLocation>
        <location evidence="2">Membrane</location>
        <topology evidence="2">Multi-pass membrane protein</topology>
    </subcellularLocation>
    <subcellularLocation>
        <location evidence="1">Nucleus</location>
    </subcellularLocation>
</comment>
<comment type="catalytic activity">
    <reaction evidence="14">
        <text>a long-chain fatty acyl-CoA + 2 NADPH + 2 H(+) = a long-chain primary fatty alcohol + 2 NADP(+) + CoA</text>
        <dbReference type="Rhea" id="RHEA:52716"/>
        <dbReference type="ChEBI" id="CHEBI:15378"/>
        <dbReference type="ChEBI" id="CHEBI:57287"/>
        <dbReference type="ChEBI" id="CHEBI:57783"/>
        <dbReference type="ChEBI" id="CHEBI:58349"/>
        <dbReference type="ChEBI" id="CHEBI:77396"/>
        <dbReference type="ChEBI" id="CHEBI:83139"/>
        <dbReference type="EC" id="1.2.1.84"/>
    </reaction>
</comment>
<dbReference type="Gene3D" id="3.40.50.720">
    <property type="entry name" value="NAD(P)-binding Rossmann-like Domain"/>
    <property type="match status" value="1"/>
</dbReference>
<dbReference type="GO" id="GO:0007097">
    <property type="term" value="P:nuclear migration"/>
    <property type="evidence" value="ECO:0007669"/>
    <property type="project" value="TreeGrafter"/>
</dbReference>
<keyword evidence="21" id="KW-1185">Reference proteome</keyword>
<dbReference type="PANTHER" id="PTHR45721">
    <property type="entry name" value="LAMIN DM0-RELATED"/>
    <property type="match status" value="1"/>
</dbReference>